<keyword evidence="3 6" id="KW-0812">Transmembrane</keyword>
<dbReference type="PROSITE" id="PS01348">
    <property type="entry name" value="MRAY_2"/>
    <property type="match status" value="1"/>
</dbReference>
<dbReference type="InterPro" id="IPR000715">
    <property type="entry name" value="Glycosyl_transferase_4"/>
</dbReference>
<name>X1QMP2_9ZZZZ</name>
<evidence type="ECO:0000256" key="4">
    <source>
        <dbReference type="ARBA" id="ARBA00022989"/>
    </source>
</evidence>
<evidence type="ECO:0000313" key="7">
    <source>
        <dbReference type="EMBL" id="GAI69827.1"/>
    </source>
</evidence>
<dbReference type="GO" id="GO:0016780">
    <property type="term" value="F:phosphotransferase activity, for other substituted phosphate groups"/>
    <property type="evidence" value="ECO:0007669"/>
    <property type="project" value="InterPro"/>
</dbReference>
<evidence type="ECO:0000256" key="5">
    <source>
        <dbReference type="ARBA" id="ARBA00023136"/>
    </source>
</evidence>
<evidence type="ECO:0000256" key="3">
    <source>
        <dbReference type="ARBA" id="ARBA00022692"/>
    </source>
</evidence>
<keyword evidence="5 6" id="KW-0472">Membrane</keyword>
<proteinExistence type="predicted"/>
<sequence length="90" mass="9218">GTGGYVSGSVAYCVQQSTDLGTEIYLPFIKNSIDLGIMFVPFVVLVMISSVNAVNLTDGLDGLAPLISGLDSGIADEITTKSASSTLSSL</sequence>
<dbReference type="AlphaFoldDB" id="X1QMP2"/>
<evidence type="ECO:0000256" key="1">
    <source>
        <dbReference type="ARBA" id="ARBA00004141"/>
    </source>
</evidence>
<feature type="non-terminal residue" evidence="7">
    <location>
        <position position="1"/>
    </location>
</feature>
<protein>
    <submittedName>
        <fullName evidence="7">Uncharacterized protein</fullName>
    </submittedName>
</protein>
<gene>
    <name evidence="7" type="ORF">S06H3_65532</name>
</gene>
<evidence type="ECO:0000256" key="2">
    <source>
        <dbReference type="ARBA" id="ARBA00022679"/>
    </source>
</evidence>
<dbReference type="InterPro" id="IPR018480">
    <property type="entry name" value="PNAcMuramoyl-5peptid_Trfase_CS"/>
</dbReference>
<keyword evidence="2" id="KW-0808">Transferase</keyword>
<accession>X1QMP2</accession>
<comment type="subcellular location">
    <subcellularLocation>
        <location evidence="1">Membrane</location>
        <topology evidence="1">Multi-pass membrane protein</topology>
    </subcellularLocation>
</comment>
<feature type="transmembrane region" description="Helical" evidence="6">
    <location>
        <begin position="35"/>
        <end position="54"/>
    </location>
</feature>
<organism evidence="7">
    <name type="scientific">marine sediment metagenome</name>
    <dbReference type="NCBI Taxonomy" id="412755"/>
    <lineage>
        <taxon>unclassified sequences</taxon>
        <taxon>metagenomes</taxon>
        <taxon>ecological metagenomes</taxon>
    </lineage>
</organism>
<keyword evidence="4 6" id="KW-1133">Transmembrane helix</keyword>
<dbReference type="GO" id="GO:0016020">
    <property type="term" value="C:membrane"/>
    <property type="evidence" value="ECO:0007669"/>
    <property type="project" value="UniProtKB-SubCell"/>
</dbReference>
<evidence type="ECO:0000256" key="6">
    <source>
        <dbReference type="SAM" id="Phobius"/>
    </source>
</evidence>
<dbReference type="Pfam" id="PF00953">
    <property type="entry name" value="Glycos_transf_4"/>
    <property type="match status" value="1"/>
</dbReference>
<dbReference type="EMBL" id="BARV01044169">
    <property type="protein sequence ID" value="GAI69827.1"/>
    <property type="molecule type" value="Genomic_DNA"/>
</dbReference>
<comment type="caution">
    <text evidence="7">The sequence shown here is derived from an EMBL/GenBank/DDBJ whole genome shotgun (WGS) entry which is preliminary data.</text>
</comment>
<reference evidence="7" key="1">
    <citation type="journal article" date="2014" name="Front. Microbiol.">
        <title>High frequency of phylogenetically diverse reductive dehalogenase-homologous genes in deep subseafloor sedimentary metagenomes.</title>
        <authorList>
            <person name="Kawai M."/>
            <person name="Futagami T."/>
            <person name="Toyoda A."/>
            <person name="Takaki Y."/>
            <person name="Nishi S."/>
            <person name="Hori S."/>
            <person name="Arai W."/>
            <person name="Tsubouchi T."/>
            <person name="Morono Y."/>
            <person name="Uchiyama I."/>
            <person name="Ito T."/>
            <person name="Fujiyama A."/>
            <person name="Inagaki F."/>
            <person name="Takami H."/>
        </authorList>
    </citation>
    <scope>NUCLEOTIDE SEQUENCE</scope>
    <source>
        <strain evidence="7">Expedition CK06-06</strain>
    </source>
</reference>